<accession>A0A1L9N670</accession>
<dbReference type="EMBL" id="KV878203">
    <property type="protein sequence ID" value="OJI84624.1"/>
    <property type="molecule type" value="Genomic_DNA"/>
</dbReference>
<dbReference type="OMA" id="HINRSWR"/>
<proteinExistence type="predicted"/>
<evidence type="ECO:0000313" key="8">
    <source>
        <dbReference type="EMBL" id="OJI84624.1"/>
    </source>
</evidence>
<keyword evidence="9" id="KW-1185">Reference proteome</keyword>
<dbReference type="SMART" id="SM00066">
    <property type="entry name" value="GAL4"/>
    <property type="match status" value="1"/>
</dbReference>
<dbReference type="AlphaFoldDB" id="A0A1L9N670"/>
<dbReference type="CDD" id="cd12148">
    <property type="entry name" value="fungal_TF_MHR"/>
    <property type="match status" value="1"/>
</dbReference>
<keyword evidence="4" id="KW-0804">Transcription</keyword>
<dbReference type="Pfam" id="PF04082">
    <property type="entry name" value="Fungal_trans"/>
    <property type="match status" value="1"/>
</dbReference>
<dbReference type="Gene3D" id="4.10.240.10">
    <property type="entry name" value="Zn(2)-C6 fungal-type DNA-binding domain"/>
    <property type="match status" value="1"/>
</dbReference>
<dbReference type="STRING" id="767770.A0A1L9N670"/>
<feature type="coiled-coil region" evidence="6">
    <location>
        <begin position="72"/>
        <end position="99"/>
    </location>
</feature>
<keyword evidence="2" id="KW-0805">Transcription regulation</keyword>
<dbReference type="CDD" id="cd00067">
    <property type="entry name" value="GAL4"/>
    <property type="match status" value="1"/>
</dbReference>
<protein>
    <recommendedName>
        <fullName evidence="7">Zn(2)-C6 fungal-type domain-containing protein</fullName>
    </recommendedName>
</protein>
<evidence type="ECO:0000256" key="6">
    <source>
        <dbReference type="SAM" id="Coils"/>
    </source>
</evidence>
<evidence type="ECO:0000259" key="7">
    <source>
        <dbReference type="PROSITE" id="PS50048"/>
    </source>
</evidence>
<gene>
    <name evidence="8" type="ORF">ASPTUDRAFT_30536</name>
</gene>
<dbReference type="PANTHER" id="PTHR47654">
    <property type="entry name" value="ZN(II)2CYS6 TRANSCRIPTION FACTOR (EUROFUNG)-RELATED"/>
    <property type="match status" value="1"/>
</dbReference>
<sequence length="767" mass="87025">MALNPDSESVSPTTSTSKIAIPRLSIREVAVGPRTRKACKECRNRKAKCDGRQPCSRCAACGTECVYIDGKRESMERRYRDLESQVQEYEKLLRRVQFRVSPEDGDLIAQTLAHYSETSDMKGTVTDRGQSQAIGDGAVYAIECVQQDLHSSKTLQPIGFIGGPSELSWIQDLNQEVEKYTISSDGISPKGVPTNDSEVLSRVSYFLDDQELAIYGNIDLQIQPPQNVAERLLCLYFQTVHLSFPIISKLSFTQQVGRYYANPNLRPPKKWLAILNLVFAAAAKFAHLVPHHLMQSMDSPTEYFFRAQQLATAENPLIEHPNLQQVQIEGLTAFLCMVLGHINRSWRVCGIAIRSSIAMGINLRNQSKEISNTSREIRYRVWWSLYTLENTLSVMTGRPTGTSDRFCTTPLPIPFEEEQFHQDPAARLLADSGFRAEYMRDFTFFGCNPANRPPNTDKIGGRRPDSKLQDIVPNSSRYFLYFVELTKIMRQAVDSLYSPGFARRPWLTIYAAMIDLVHETDEWLSGLAEAFSFKDHQRSGQFDRWRWGLAVRFHSVRITICRPSLCRSGRHRQGTEPSRDLQETADICIDSACQLLDLLPDKPDGIWLAQVSPWWCVLHYLMQSATILLIELGYRIGTGADQAAFIESRIKKALDWLSTLAADDLAAERAFRVCDSLHRRLLLRSIIEQDRVPRFSAALSTKPTPSDDVPNLVSQAEHNFTHVSVMPHRTGESAFMDSEMRNETMFHPALQTPYDEFMPCNLDSAWN</sequence>
<keyword evidence="5" id="KW-0539">Nucleus</keyword>
<dbReference type="SMART" id="SM00906">
    <property type="entry name" value="Fungal_trans"/>
    <property type="match status" value="1"/>
</dbReference>
<dbReference type="InterPro" id="IPR036864">
    <property type="entry name" value="Zn2-C6_fun-type_DNA-bd_sf"/>
</dbReference>
<name>A0A1L9N670_ASPTC</name>
<dbReference type="GO" id="GO:0000981">
    <property type="term" value="F:DNA-binding transcription factor activity, RNA polymerase II-specific"/>
    <property type="evidence" value="ECO:0007669"/>
    <property type="project" value="InterPro"/>
</dbReference>
<dbReference type="Pfam" id="PF00172">
    <property type="entry name" value="Zn_clus"/>
    <property type="match status" value="1"/>
</dbReference>
<dbReference type="PANTHER" id="PTHR47654:SF1">
    <property type="entry name" value="ZN(II)2CYS6 TRANSCRIPTION FACTOR (EUROFUNG)"/>
    <property type="match status" value="1"/>
</dbReference>
<evidence type="ECO:0000256" key="3">
    <source>
        <dbReference type="ARBA" id="ARBA00023125"/>
    </source>
</evidence>
<keyword evidence="1" id="KW-0479">Metal-binding</keyword>
<dbReference type="PROSITE" id="PS50048">
    <property type="entry name" value="ZN2_CY6_FUNGAL_2"/>
    <property type="match status" value="1"/>
</dbReference>
<dbReference type="Proteomes" id="UP000184304">
    <property type="component" value="Unassembled WGS sequence"/>
</dbReference>
<dbReference type="PROSITE" id="PS00463">
    <property type="entry name" value="ZN2_CY6_FUNGAL_1"/>
    <property type="match status" value="1"/>
</dbReference>
<evidence type="ECO:0000256" key="5">
    <source>
        <dbReference type="ARBA" id="ARBA00023242"/>
    </source>
</evidence>
<keyword evidence="6" id="KW-0175">Coiled coil</keyword>
<dbReference type="GO" id="GO:0009893">
    <property type="term" value="P:positive regulation of metabolic process"/>
    <property type="evidence" value="ECO:0007669"/>
    <property type="project" value="UniProtKB-ARBA"/>
</dbReference>
<dbReference type="SUPFAM" id="SSF57701">
    <property type="entry name" value="Zn2/Cys6 DNA-binding domain"/>
    <property type="match status" value="1"/>
</dbReference>
<organism evidence="8 9">
    <name type="scientific">Aspergillus tubingensis (strain CBS 134.48)</name>
    <dbReference type="NCBI Taxonomy" id="767770"/>
    <lineage>
        <taxon>Eukaryota</taxon>
        <taxon>Fungi</taxon>
        <taxon>Dikarya</taxon>
        <taxon>Ascomycota</taxon>
        <taxon>Pezizomycotina</taxon>
        <taxon>Eurotiomycetes</taxon>
        <taxon>Eurotiomycetidae</taxon>
        <taxon>Eurotiales</taxon>
        <taxon>Aspergillaceae</taxon>
        <taxon>Aspergillus</taxon>
        <taxon>Aspergillus subgen. Circumdati</taxon>
    </lineage>
</organism>
<evidence type="ECO:0000256" key="2">
    <source>
        <dbReference type="ARBA" id="ARBA00023015"/>
    </source>
</evidence>
<dbReference type="GO" id="GO:0003677">
    <property type="term" value="F:DNA binding"/>
    <property type="evidence" value="ECO:0007669"/>
    <property type="project" value="UniProtKB-KW"/>
</dbReference>
<reference evidence="9" key="1">
    <citation type="journal article" date="2017" name="Genome Biol.">
        <title>Comparative genomics reveals high biological diversity and specific adaptations in the industrially and medically important fungal genus Aspergillus.</title>
        <authorList>
            <person name="de Vries R.P."/>
            <person name="Riley R."/>
            <person name="Wiebenga A."/>
            <person name="Aguilar-Osorio G."/>
            <person name="Amillis S."/>
            <person name="Uchima C.A."/>
            <person name="Anderluh G."/>
            <person name="Asadollahi M."/>
            <person name="Askin M."/>
            <person name="Barry K."/>
            <person name="Battaglia E."/>
            <person name="Bayram O."/>
            <person name="Benocci T."/>
            <person name="Braus-Stromeyer S.A."/>
            <person name="Caldana C."/>
            <person name="Canovas D."/>
            <person name="Cerqueira G.C."/>
            <person name="Chen F."/>
            <person name="Chen W."/>
            <person name="Choi C."/>
            <person name="Clum A."/>
            <person name="Dos Santos R.A."/>
            <person name="Damasio A.R."/>
            <person name="Diallinas G."/>
            <person name="Emri T."/>
            <person name="Fekete E."/>
            <person name="Flipphi M."/>
            <person name="Freyberg S."/>
            <person name="Gallo A."/>
            <person name="Gournas C."/>
            <person name="Habgood R."/>
            <person name="Hainaut M."/>
            <person name="Harispe M.L."/>
            <person name="Henrissat B."/>
            <person name="Hilden K.S."/>
            <person name="Hope R."/>
            <person name="Hossain A."/>
            <person name="Karabika E."/>
            <person name="Karaffa L."/>
            <person name="Karanyi Z."/>
            <person name="Krasevec N."/>
            <person name="Kuo A."/>
            <person name="Kusch H."/>
            <person name="LaButti K."/>
            <person name="Lagendijk E.L."/>
            <person name="Lapidus A."/>
            <person name="Levasseur A."/>
            <person name="Lindquist E."/>
            <person name="Lipzen A."/>
            <person name="Logrieco A.F."/>
            <person name="MacCabe A."/>
            <person name="Maekelae M.R."/>
            <person name="Malavazi I."/>
            <person name="Melin P."/>
            <person name="Meyer V."/>
            <person name="Mielnichuk N."/>
            <person name="Miskei M."/>
            <person name="Molnar A.P."/>
            <person name="Mule G."/>
            <person name="Ngan C.Y."/>
            <person name="Orejas M."/>
            <person name="Orosz E."/>
            <person name="Ouedraogo J.P."/>
            <person name="Overkamp K.M."/>
            <person name="Park H.-S."/>
            <person name="Perrone G."/>
            <person name="Piumi F."/>
            <person name="Punt P.J."/>
            <person name="Ram A.F."/>
            <person name="Ramon A."/>
            <person name="Rauscher S."/>
            <person name="Record E."/>
            <person name="Riano-Pachon D.M."/>
            <person name="Robert V."/>
            <person name="Roehrig J."/>
            <person name="Ruller R."/>
            <person name="Salamov A."/>
            <person name="Salih N.S."/>
            <person name="Samson R.A."/>
            <person name="Sandor E."/>
            <person name="Sanguinetti M."/>
            <person name="Schuetze T."/>
            <person name="Sepcic K."/>
            <person name="Shelest E."/>
            <person name="Sherlock G."/>
            <person name="Sophianopoulou V."/>
            <person name="Squina F.M."/>
            <person name="Sun H."/>
            <person name="Susca A."/>
            <person name="Todd R.B."/>
            <person name="Tsang A."/>
            <person name="Unkles S.E."/>
            <person name="van de Wiele N."/>
            <person name="van Rossen-Uffink D."/>
            <person name="Oliveira J.V."/>
            <person name="Vesth T.C."/>
            <person name="Visser J."/>
            <person name="Yu J.-H."/>
            <person name="Zhou M."/>
            <person name="Andersen M.R."/>
            <person name="Archer D.B."/>
            <person name="Baker S.E."/>
            <person name="Benoit I."/>
            <person name="Brakhage A.A."/>
            <person name="Braus G.H."/>
            <person name="Fischer R."/>
            <person name="Frisvad J.C."/>
            <person name="Goldman G.H."/>
            <person name="Houbraken J."/>
            <person name="Oakley B."/>
            <person name="Pocsi I."/>
            <person name="Scazzocchio C."/>
            <person name="Seiboth B."/>
            <person name="vanKuyk P.A."/>
            <person name="Wortman J."/>
            <person name="Dyer P.S."/>
            <person name="Grigoriev I.V."/>
        </authorList>
    </citation>
    <scope>NUCLEOTIDE SEQUENCE [LARGE SCALE GENOMIC DNA]</scope>
    <source>
        <strain evidence="9">CBS 134.48</strain>
    </source>
</reference>
<dbReference type="VEuPathDB" id="FungiDB:ASPTUDRAFT_30536"/>
<keyword evidence="3" id="KW-0238">DNA-binding</keyword>
<dbReference type="OrthoDB" id="5296287at2759"/>
<evidence type="ECO:0000313" key="9">
    <source>
        <dbReference type="Proteomes" id="UP000184304"/>
    </source>
</evidence>
<evidence type="ECO:0000256" key="1">
    <source>
        <dbReference type="ARBA" id="ARBA00022723"/>
    </source>
</evidence>
<dbReference type="InterPro" id="IPR007219">
    <property type="entry name" value="XnlR_reg_dom"/>
</dbReference>
<dbReference type="InterPro" id="IPR001138">
    <property type="entry name" value="Zn2Cys6_DnaBD"/>
</dbReference>
<feature type="domain" description="Zn(2)-C6 fungal-type" evidence="7">
    <location>
        <begin position="38"/>
        <end position="67"/>
    </location>
</feature>
<dbReference type="GO" id="GO:0006351">
    <property type="term" value="P:DNA-templated transcription"/>
    <property type="evidence" value="ECO:0007669"/>
    <property type="project" value="InterPro"/>
</dbReference>
<dbReference type="InterPro" id="IPR053230">
    <property type="entry name" value="Trans_reg_galc"/>
</dbReference>
<evidence type="ECO:0000256" key="4">
    <source>
        <dbReference type="ARBA" id="ARBA00023163"/>
    </source>
</evidence>
<dbReference type="GO" id="GO:0008270">
    <property type="term" value="F:zinc ion binding"/>
    <property type="evidence" value="ECO:0007669"/>
    <property type="project" value="InterPro"/>
</dbReference>